<organism evidence="2 3">
    <name type="scientific">Acinetobacter towneri</name>
    <dbReference type="NCBI Taxonomy" id="202956"/>
    <lineage>
        <taxon>Bacteria</taxon>
        <taxon>Pseudomonadati</taxon>
        <taxon>Pseudomonadota</taxon>
        <taxon>Gammaproteobacteria</taxon>
        <taxon>Moraxellales</taxon>
        <taxon>Moraxellaceae</taxon>
        <taxon>Acinetobacter</taxon>
    </lineage>
</organism>
<dbReference type="EMBL" id="JACANG010000012">
    <property type="protein sequence ID" value="MDM1719082.1"/>
    <property type="molecule type" value="Genomic_DNA"/>
</dbReference>
<feature type="chain" id="PRO_5044334374" description="SH3 domain-containing protein" evidence="1">
    <location>
        <begin position="23"/>
        <end position="131"/>
    </location>
</feature>
<evidence type="ECO:0008006" key="4">
    <source>
        <dbReference type="Google" id="ProtNLM"/>
    </source>
</evidence>
<gene>
    <name evidence="2" type="ORF">HX110_08015</name>
</gene>
<accession>A0AB35M0U5</accession>
<comment type="caution">
    <text evidence="2">The sequence shown here is derived from an EMBL/GenBank/DDBJ whole genome shotgun (WGS) entry which is preliminary data.</text>
</comment>
<dbReference type="RefSeq" id="WP_286381205.1">
    <property type="nucleotide sequence ID" value="NZ_JACANF010000018.1"/>
</dbReference>
<dbReference type="AlphaFoldDB" id="A0AB35M0U5"/>
<proteinExistence type="predicted"/>
<protein>
    <recommendedName>
        <fullName evidence="4">SH3 domain-containing protein</fullName>
    </recommendedName>
</protein>
<evidence type="ECO:0000256" key="1">
    <source>
        <dbReference type="SAM" id="SignalP"/>
    </source>
</evidence>
<evidence type="ECO:0000313" key="2">
    <source>
        <dbReference type="EMBL" id="MDM1719082.1"/>
    </source>
</evidence>
<evidence type="ECO:0000313" key="3">
    <source>
        <dbReference type="Proteomes" id="UP001174419"/>
    </source>
</evidence>
<reference evidence="2" key="1">
    <citation type="submission" date="2020-06" db="EMBL/GenBank/DDBJ databases">
        <authorList>
            <person name="Dong N."/>
        </authorList>
    </citation>
    <scope>NUCLEOTIDE SEQUENCE</scope>
    <source>
        <strain evidence="2">DF49-4</strain>
    </source>
</reference>
<keyword evidence="1" id="KW-0732">Signal</keyword>
<reference evidence="2" key="2">
    <citation type="journal article" date="2022" name="Sci. Total Environ.">
        <title>Prevalence, transmission, and molecular epidemiology of tet(X)-positive bacteria among humans, animals, and environmental niches in China: An epidemiological, and genomic-based study.</title>
        <authorList>
            <person name="Dong N."/>
            <person name="Zeng Y."/>
            <person name="Cai C."/>
            <person name="Sun C."/>
            <person name="Lu J."/>
            <person name="Liu C."/>
            <person name="Zhou H."/>
            <person name="Sun Q."/>
            <person name="Shu L."/>
            <person name="Wang H."/>
            <person name="Wang Y."/>
            <person name="Wang S."/>
            <person name="Wu C."/>
            <person name="Chan E.W."/>
            <person name="Chen G."/>
            <person name="Shen Z."/>
            <person name="Chen S."/>
            <person name="Zhang R."/>
        </authorList>
    </citation>
    <scope>NUCLEOTIDE SEQUENCE</scope>
    <source>
        <strain evidence="2">DF49-4</strain>
    </source>
</reference>
<sequence length="131" mass="14454">MMKISPLILMFTIFASSMSSYAGFADSLRDLRGTLSQINETTKEVAGTAKEMTKFRGNNETSTNIERTIGQKITPKLNNLPLYETSNKSSKVKTKLSKNSDIIYAGNVSSNGLIEVTTEYGNGWVESHLIH</sequence>
<feature type="signal peptide" evidence="1">
    <location>
        <begin position="1"/>
        <end position="22"/>
    </location>
</feature>
<name>A0AB35M0U5_9GAMM</name>
<dbReference type="Proteomes" id="UP001174419">
    <property type="component" value="Unassembled WGS sequence"/>
</dbReference>